<keyword evidence="1" id="KW-0812">Transmembrane</keyword>
<feature type="transmembrane region" description="Helical" evidence="1">
    <location>
        <begin position="41"/>
        <end position="62"/>
    </location>
</feature>
<reference evidence="2" key="1">
    <citation type="submission" date="2018-05" db="EMBL/GenBank/DDBJ databases">
        <authorList>
            <person name="Lanie J.A."/>
            <person name="Ng W.-L."/>
            <person name="Kazmierczak K.M."/>
            <person name="Andrzejewski T.M."/>
            <person name="Davidsen T.M."/>
            <person name="Wayne K.J."/>
            <person name="Tettelin H."/>
            <person name="Glass J.I."/>
            <person name="Rusch D."/>
            <person name="Podicherti R."/>
            <person name="Tsui H.-C.T."/>
            <person name="Winkler M.E."/>
        </authorList>
    </citation>
    <scope>NUCLEOTIDE SEQUENCE</scope>
</reference>
<feature type="transmembrane region" description="Helical" evidence="1">
    <location>
        <begin position="12"/>
        <end position="35"/>
    </location>
</feature>
<dbReference type="EMBL" id="UINC01007495">
    <property type="protein sequence ID" value="SVA33642.1"/>
    <property type="molecule type" value="Genomic_DNA"/>
</dbReference>
<dbReference type="AlphaFoldDB" id="A0A381UZU6"/>
<feature type="non-terminal residue" evidence="2">
    <location>
        <position position="121"/>
    </location>
</feature>
<evidence type="ECO:0000313" key="2">
    <source>
        <dbReference type="EMBL" id="SVA33642.1"/>
    </source>
</evidence>
<sequence>MTYFNIRTIEKYFTLFVFISLVFLPATEVITRFFGTTGVTASSVLVQHFTLWIGFAGAVIAARRNKLLSLTTEPLFEAESKINWFNFIGKVTTIFIVLALAYGSWELVKIEMDYPVDIAPL</sequence>
<evidence type="ECO:0000256" key="1">
    <source>
        <dbReference type="SAM" id="Phobius"/>
    </source>
</evidence>
<keyword evidence="1" id="KW-0472">Membrane</keyword>
<organism evidence="2">
    <name type="scientific">marine metagenome</name>
    <dbReference type="NCBI Taxonomy" id="408172"/>
    <lineage>
        <taxon>unclassified sequences</taxon>
        <taxon>metagenomes</taxon>
        <taxon>ecological metagenomes</taxon>
    </lineage>
</organism>
<name>A0A381UZU6_9ZZZZ</name>
<proteinExistence type="predicted"/>
<keyword evidence="1" id="KW-1133">Transmembrane helix</keyword>
<feature type="transmembrane region" description="Helical" evidence="1">
    <location>
        <begin position="83"/>
        <end position="105"/>
    </location>
</feature>
<accession>A0A381UZU6</accession>
<protein>
    <recommendedName>
        <fullName evidence="3">TRAP C4-dicarboxylate transport system permease DctM subunit domain-containing protein</fullName>
    </recommendedName>
</protein>
<gene>
    <name evidence="2" type="ORF">METZ01_LOCUS86496</name>
</gene>
<evidence type="ECO:0008006" key="3">
    <source>
        <dbReference type="Google" id="ProtNLM"/>
    </source>
</evidence>